<dbReference type="AlphaFoldDB" id="A0A819S8E6"/>
<organism evidence="3 4">
    <name type="scientific">Rotaria sordida</name>
    <dbReference type="NCBI Taxonomy" id="392033"/>
    <lineage>
        <taxon>Eukaryota</taxon>
        <taxon>Metazoa</taxon>
        <taxon>Spiralia</taxon>
        <taxon>Gnathifera</taxon>
        <taxon>Rotifera</taxon>
        <taxon>Eurotatoria</taxon>
        <taxon>Bdelloidea</taxon>
        <taxon>Philodinida</taxon>
        <taxon>Philodinidae</taxon>
        <taxon>Rotaria</taxon>
    </lineage>
</organism>
<evidence type="ECO:0000256" key="1">
    <source>
        <dbReference type="SAM" id="MobiDB-lite"/>
    </source>
</evidence>
<evidence type="ECO:0000313" key="3">
    <source>
        <dbReference type="EMBL" id="CAF4055209.1"/>
    </source>
</evidence>
<reference evidence="3" key="1">
    <citation type="submission" date="2021-02" db="EMBL/GenBank/DDBJ databases">
        <authorList>
            <person name="Nowell W R."/>
        </authorList>
    </citation>
    <scope>NUCLEOTIDE SEQUENCE</scope>
</reference>
<name>A0A819S8E6_9BILA</name>
<dbReference type="Proteomes" id="UP000663836">
    <property type="component" value="Unassembled WGS sequence"/>
</dbReference>
<accession>A0A819S8E6</accession>
<evidence type="ECO:0000313" key="2">
    <source>
        <dbReference type="EMBL" id="CAF1487382.1"/>
    </source>
</evidence>
<proteinExistence type="predicted"/>
<sequence length="170" mass="19501">MENKLVVVITHPNRSEILPVVHAIHLNLTVANSTARKLPSQTVNHFPKSIVIDIPANIMEEINDYKNKLKSRDDEKVIEGDDEKIMEDDDEKPMEDDDEESYSEDSLTSNVHSFNDPNILFKVSATITHMFDENDVKYQTAIRAAIQESNWFGLHSITLCSSYISFRFFL</sequence>
<evidence type="ECO:0000313" key="4">
    <source>
        <dbReference type="Proteomes" id="UP000663836"/>
    </source>
</evidence>
<comment type="caution">
    <text evidence="3">The sequence shown here is derived from an EMBL/GenBank/DDBJ whole genome shotgun (WGS) entry which is preliminary data.</text>
</comment>
<gene>
    <name evidence="3" type="ORF">JBS370_LOCUS29270</name>
    <name evidence="2" type="ORF">ZHD862_LOCUS36844</name>
</gene>
<dbReference type="EMBL" id="CAJNOT010006329">
    <property type="protein sequence ID" value="CAF1487382.1"/>
    <property type="molecule type" value="Genomic_DNA"/>
</dbReference>
<dbReference type="Proteomes" id="UP000663864">
    <property type="component" value="Unassembled WGS sequence"/>
</dbReference>
<feature type="region of interest" description="Disordered" evidence="1">
    <location>
        <begin position="70"/>
        <end position="110"/>
    </location>
</feature>
<feature type="compositionally biased region" description="Acidic residues" evidence="1">
    <location>
        <begin position="80"/>
        <end position="103"/>
    </location>
</feature>
<dbReference type="EMBL" id="CAJOBD010006224">
    <property type="protein sequence ID" value="CAF4055209.1"/>
    <property type="molecule type" value="Genomic_DNA"/>
</dbReference>
<protein>
    <submittedName>
        <fullName evidence="3">Uncharacterized protein</fullName>
    </submittedName>
</protein>
<feature type="compositionally biased region" description="Basic and acidic residues" evidence="1">
    <location>
        <begin position="70"/>
        <end position="79"/>
    </location>
</feature>